<dbReference type="Pfam" id="PF04673">
    <property type="entry name" value="Cyclase_polyket"/>
    <property type="match status" value="1"/>
</dbReference>
<proteinExistence type="predicted"/>
<reference evidence="1" key="1">
    <citation type="submission" date="2016-09" db="EMBL/GenBank/DDBJ databases">
        <title>Formicamycins, antibacterial polyketides produced by Streptomyces formicae isolated from African Tetraponera plant-ants.</title>
        <authorList>
            <person name="Qin Z."/>
            <person name="Munnoch J.T."/>
            <person name="Devine R."/>
            <person name="Holmes N.A."/>
            <person name="Seipke R.F."/>
            <person name="Wilkinson B."/>
            <person name="Hutchings M.I."/>
        </authorList>
    </citation>
    <scope>NUCLEOTIDE SEQUENCE</scope>
    <source>
        <strain evidence="1">KY5</strain>
    </source>
</reference>
<gene>
    <name evidence="1" type="ORF">forL</name>
</gene>
<dbReference type="InterPro" id="IPR038474">
    <property type="entry name" value="Polyketide_synth_cyclase_sf"/>
</dbReference>
<dbReference type="SUPFAM" id="SSF54909">
    <property type="entry name" value="Dimeric alpha+beta barrel"/>
    <property type="match status" value="1"/>
</dbReference>
<name>A0A1S5VIF1_9ACTN</name>
<evidence type="ECO:0000313" key="1">
    <source>
        <dbReference type="EMBL" id="AQP25554.1"/>
    </source>
</evidence>
<dbReference type="InterPro" id="IPR006765">
    <property type="entry name" value="Polyketide_synth_cyclase"/>
</dbReference>
<dbReference type="GO" id="GO:0030639">
    <property type="term" value="P:polyketide biosynthetic process"/>
    <property type="evidence" value="ECO:0007669"/>
    <property type="project" value="InterPro"/>
</dbReference>
<organism evidence="1">
    <name type="scientific">Streptomyces sp. KY5</name>
    <dbReference type="NCBI Taxonomy" id="1958824"/>
    <lineage>
        <taxon>Bacteria</taxon>
        <taxon>Bacillati</taxon>
        <taxon>Actinomycetota</taxon>
        <taxon>Actinomycetes</taxon>
        <taxon>Kitasatosporales</taxon>
        <taxon>Streptomycetaceae</taxon>
        <taxon>Streptomyces</taxon>
    </lineage>
</organism>
<sequence>MHTTLIVARHLPGSEAEIARLFAESDASGLPEQIGVRTRKLFTFHDVYIHQVESEVAAGPSIESHRKNPLFQQISKALDEYIQPYQGSWGSIHAASATQFYQWERGRGVVPVE</sequence>
<protein>
    <submittedName>
        <fullName evidence="1">PKS cyclase</fullName>
    </submittedName>
</protein>
<dbReference type="AlphaFoldDB" id="A0A1S5VIF1"/>
<accession>A0A1S5VIF1</accession>
<dbReference type="InterPro" id="IPR011008">
    <property type="entry name" value="Dimeric_a/b-barrel"/>
</dbReference>
<dbReference type="Gene3D" id="3.30.70.1090">
    <property type="entry name" value="Dimeric alpha+beta barrel"/>
    <property type="match status" value="1"/>
</dbReference>
<dbReference type="EMBL" id="KX859301">
    <property type="protein sequence ID" value="AQP25554.1"/>
    <property type="molecule type" value="Genomic_DNA"/>
</dbReference>